<evidence type="ECO:0000259" key="1">
    <source>
        <dbReference type="Pfam" id="PF15919"/>
    </source>
</evidence>
<dbReference type="SUPFAM" id="SSF143100">
    <property type="entry name" value="TTHA1013/TTHA0281-like"/>
    <property type="match status" value="1"/>
</dbReference>
<dbReference type="EMBL" id="CAADFZ010000065">
    <property type="protein sequence ID" value="VFK65532.1"/>
    <property type="molecule type" value="Genomic_DNA"/>
</dbReference>
<evidence type="ECO:0000313" key="2">
    <source>
        <dbReference type="EMBL" id="VFK65532.1"/>
    </source>
</evidence>
<dbReference type="Gene3D" id="3.30.160.250">
    <property type="match status" value="1"/>
</dbReference>
<dbReference type="EMBL" id="CAADGD010000070">
    <property type="protein sequence ID" value="VFK71508.1"/>
    <property type="molecule type" value="Genomic_DNA"/>
</dbReference>
<dbReference type="Pfam" id="PF15919">
    <property type="entry name" value="HicB_lk_antitox"/>
    <property type="match status" value="1"/>
</dbReference>
<dbReference type="InterPro" id="IPR035069">
    <property type="entry name" value="TTHA1013/TTHA0281-like"/>
</dbReference>
<proteinExistence type="predicted"/>
<feature type="domain" description="HicB-like antitoxin of toxin-antitoxin system" evidence="1">
    <location>
        <begin position="5"/>
        <end position="61"/>
    </location>
</feature>
<dbReference type="AlphaFoldDB" id="A0A451AHM8"/>
<gene>
    <name evidence="2" type="ORF">BECKUNK1418G_GA0071005_10652</name>
    <name evidence="3" type="ORF">BECKUNK1418H_GA0071006_10702</name>
</gene>
<evidence type="ECO:0000313" key="3">
    <source>
        <dbReference type="EMBL" id="VFK71508.1"/>
    </source>
</evidence>
<accession>A0A451AHM8</accession>
<protein>
    <submittedName>
        <fullName evidence="2">Predicted nuclease of the RNAse H fold, HicB family</fullName>
    </submittedName>
</protein>
<dbReference type="InterPro" id="IPR031807">
    <property type="entry name" value="HicB-like"/>
</dbReference>
<reference evidence="2" key="1">
    <citation type="submission" date="2019-02" db="EMBL/GenBank/DDBJ databases">
        <authorList>
            <person name="Gruber-Vodicka R. H."/>
            <person name="Seah K. B. B."/>
        </authorList>
    </citation>
    <scope>NUCLEOTIDE SEQUENCE</scope>
    <source>
        <strain evidence="3">BECK_BY19</strain>
        <strain evidence="2">BECK_BY8</strain>
    </source>
</reference>
<sequence>MKLEILFHPAEAGGFRAEVLGLPGCISEGGDLDETLANIREAAEGWIAVATDRALSRGKSSEKAQVAEIE</sequence>
<organism evidence="2">
    <name type="scientific">Candidatus Kentrum sp. UNK</name>
    <dbReference type="NCBI Taxonomy" id="2126344"/>
    <lineage>
        <taxon>Bacteria</taxon>
        <taxon>Pseudomonadati</taxon>
        <taxon>Pseudomonadota</taxon>
        <taxon>Gammaproteobacteria</taxon>
        <taxon>Candidatus Kentrum</taxon>
    </lineage>
</organism>
<name>A0A451AHM8_9GAMM</name>